<dbReference type="PANTHER" id="PTHR33841:SF5">
    <property type="entry name" value="DNA METHYLASE (MODIFICATION METHYLASE) (METHYLTRANSFERASE)-RELATED"/>
    <property type="match status" value="1"/>
</dbReference>
<dbReference type="GO" id="GO:0003677">
    <property type="term" value="F:DNA binding"/>
    <property type="evidence" value="ECO:0007669"/>
    <property type="project" value="InterPro"/>
</dbReference>
<accession>A0A1I2BH81</accession>
<dbReference type="SUPFAM" id="SSF53335">
    <property type="entry name" value="S-adenosyl-L-methionine-dependent methyltransferases"/>
    <property type="match status" value="1"/>
</dbReference>
<name>A0A1I2BH81_9BACT</name>
<dbReference type="STRING" id="1003.SAMN04488541_100315"/>
<evidence type="ECO:0000256" key="2">
    <source>
        <dbReference type="ARBA" id="ARBA00022603"/>
    </source>
</evidence>
<evidence type="ECO:0000256" key="5">
    <source>
        <dbReference type="ARBA" id="ARBA00022747"/>
    </source>
</evidence>
<evidence type="ECO:0000313" key="8">
    <source>
        <dbReference type="EMBL" id="SFE55535.1"/>
    </source>
</evidence>
<keyword evidence="2 8" id="KW-0489">Methyltransferase</keyword>
<dbReference type="InterPro" id="IPR050953">
    <property type="entry name" value="N4_N6_ade-DNA_methylase"/>
</dbReference>
<feature type="domain" description="Type II methyltransferase M.Eco57I C-terminal" evidence="7">
    <location>
        <begin position="766"/>
        <end position="895"/>
    </location>
</feature>
<proteinExistence type="inferred from homology"/>
<dbReference type="PROSITE" id="PS00092">
    <property type="entry name" value="N6_MTASE"/>
    <property type="match status" value="1"/>
</dbReference>
<dbReference type="InterPro" id="IPR054520">
    <property type="entry name" value="M_Eco57I_C"/>
</dbReference>
<keyword evidence="9" id="KW-1185">Reference proteome</keyword>
<sequence>MKIERQLQGILSSILSKRIEARGLQDKILLPVQEEGRADVMLVAAKNNKNIFFIELKDPTTVEGKTIYNFQLIYREAKRAEKLEVIYFGICNFTTAALLHRDKILENSDFQGNLFSATEILNLQRDFSAFINQKYYLQKIEQIADFYLDKALEILQNKKIVGKPLDATFIFVIQELINAYTADIALKAFDKYQKNREFRHKIQLYAQKQQWNTPTTYEEIENITTISLLVLVSKLIFYKTCYDNKVWTGLSPLQISENIQEAADLKIKIWSFFEEFKEATGDFELLIGEKEDIIFDLPFVSDSVLEVVKKIIESGKIYDFSKIEYDIIGRIFEGLIRPDERHQLGQYFTPSDVIDVMLALVMKHGKEKVFDPSCGSGTFLVRAYQRKRQLSNQSHRYLLEDIYGNDLANYPAYLAMLNLAIRNVSSPSYPKIINQDFFSITDKTKVEIHDFEGKKQKKILPKFDIIIGNPPYTRQEDIGIMQGTVKKETIQQLVKDYWNMTPSARTSIYAYFFYHAALFLKENGYLAFIVSNSWLDTDFGADLQRFMLKNFQIVAIMDSAVERFFPDASVNTTMVVLKKESKEEQRNNHLVQFVYFKNSLANLLKKYQTADKLVSHLTQNEGNNSDFSCRKVPQSQLDQDMKWGKYLKAPQIYFDILEKGKNKFVPLNKLAEVRFGIKTGCNEFFILEDFATQLTDKDLGFAVNNTGRKYIHSIAEATQEGLAIVKNGFNELWLIEKECVAAFLTSPKDVKTYHVQQKDLTYMVLRISEAPEVVKDLFPYTWKYILYGEKMQIHERPTCKSRKYWYSIGNREIPPMSFNYMLNDAGRTFLGNVLAINNFHNIYTLNNTKSIWLYLNSTISWLIQQTMIRSNLGDGLGKIETYELANFPVIQVDLENTDIDLGQTKSYKEELGTLKSLKTVNPQRLKLDNAILTAIGFVDKAEREKTLLALYRVTAEMIEARFQKAQSMDIVKKEREKVEIEAYVAEFRQILDLEPTKPQNNLSFAKKLQKLAPSITSNLKLQKKIISTYWQEEFQEPFDEKKMIKKEQGSIF</sequence>
<dbReference type="GO" id="GO:0008170">
    <property type="term" value="F:N-methyltransferase activity"/>
    <property type="evidence" value="ECO:0007669"/>
    <property type="project" value="InterPro"/>
</dbReference>
<dbReference type="Pfam" id="PF02384">
    <property type="entry name" value="N6_Mtase"/>
    <property type="match status" value="1"/>
</dbReference>
<dbReference type="AlphaFoldDB" id="A0A1I2BH81"/>
<evidence type="ECO:0000256" key="1">
    <source>
        <dbReference type="ARBA" id="ARBA00006594"/>
    </source>
</evidence>
<dbReference type="InterPro" id="IPR003356">
    <property type="entry name" value="DNA_methylase_A-5"/>
</dbReference>
<evidence type="ECO:0000259" key="7">
    <source>
        <dbReference type="Pfam" id="PF22837"/>
    </source>
</evidence>
<organism evidence="8 9">
    <name type="scientific">Thermoflexibacter ruber</name>
    <dbReference type="NCBI Taxonomy" id="1003"/>
    <lineage>
        <taxon>Bacteria</taxon>
        <taxon>Pseudomonadati</taxon>
        <taxon>Bacteroidota</taxon>
        <taxon>Cytophagia</taxon>
        <taxon>Cytophagales</taxon>
        <taxon>Thermoflexibacteraceae</taxon>
        <taxon>Thermoflexibacter</taxon>
    </lineage>
</organism>
<dbReference type="OrthoDB" id="32195at2"/>
<dbReference type="PANTHER" id="PTHR33841">
    <property type="entry name" value="DNA METHYLTRANSFERASE YEEA-RELATED"/>
    <property type="match status" value="1"/>
</dbReference>
<dbReference type="GO" id="GO:0009007">
    <property type="term" value="F:site-specific DNA-methyltransferase (adenine-specific) activity"/>
    <property type="evidence" value="ECO:0007669"/>
    <property type="project" value="UniProtKB-EC"/>
</dbReference>
<gene>
    <name evidence="8" type="ORF">SAMN04488541_100315</name>
</gene>
<comment type="similarity">
    <text evidence="1">Belongs to the N(4)/N(6)-methyltransferase family.</text>
</comment>
<evidence type="ECO:0000256" key="3">
    <source>
        <dbReference type="ARBA" id="ARBA00022679"/>
    </source>
</evidence>
<dbReference type="Gene3D" id="3.40.50.150">
    <property type="entry name" value="Vaccinia Virus protein VP39"/>
    <property type="match status" value="1"/>
</dbReference>
<keyword evidence="3" id="KW-0808">Transferase</keyword>
<keyword evidence="4" id="KW-0949">S-adenosyl-L-methionine</keyword>
<protein>
    <submittedName>
        <fullName evidence="8">Type I restriction-modification system, DNA methylase subunit</fullName>
    </submittedName>
</protein>
<dbReference type="GO" id="GO:0032259">
    <property type="term" value="P:methylation"/>
    <property type="evidence" value="ECO:0007669"/>
    <property type="project" value="UniProtKB-KW"/>
</dbReference>
<reference evidence="8 9" key="1">
    <citation type="submission" date="2016-10" db="EMBL/GenBank/DDBJ databases">
        <authorList>
            <person name="de Groot N.N."/>
        </authorList>
    </citation>
    <scope>NUCLEOTIDE SEQUENCE [LARGE SCALE GENOMIC DNA]</scope>
    <source>
        <strain>GEY</strain>
        <strain evidence="9">DSM 9560</strain>
    </source>
</reference>
<dbReference type="RefSeq" id="WP_091539223.1">
    <property type="nucleotide sequence ID" value="NZ_FONY01000003.1"/>
</dbReference>
<dbReference type="Pfam" id="PF22837">
    <property type="entry name" value="M_Eco57I_C"/>
    <property type="match status" value="1"/>
</dbReference>
<feature type="domain" description="DNA methylase adenine-specific" evidence="6">
    <location>
        <begin position="325"/>
        <end position="599"/>
    </location>
</feature>
<dbReference type="InterPro" id="IPR002052">
    <property type="entry name" value="DNA_methylase_N6_adenine_CS"/>
</dbReference>
<dbReference type="Proteomes" id="UP000199513">
    <property type="component" value="Unassembled WGS sequence"/>
</dbReference>
<evidence type="ECO:0000259" key="6">
    <source>
        <dbReference type="Pfam" id="PF02384"/>
    </source>
</evidence>
<evidence type="ECO:0000256" key="4">
    <source>
        <dbReference type="ARBA" id="ARBA00022691"/>
    </source>
</evidence>
<dbReference type="EMBL" id="FONY01000003">
    <property type="protein sequence ID" value="SFE55535.1"/>
    <property type="molecule type" value="Genomic_DNA"/>
</dbReference>
<keyword evidence="5" id="KW-0680">Restriction system</keyword>
<dbReference type="PRINTS" id="PR00507">
    <property type="entry name" value="N12N6MTFRASE"/>
</dbReference>
<dbReference type="InterPro" id="IPR029063">
    <property type="entry name" value="SAM-dependent_MTases_sf"/>
</dbReference>
<dbReference type="GO" id="GO:0009307">
    <property type="term" value="P:DNA restriction-modification system"/>
    <property type="evidence" value="ECO:0007669"/>
    <property type="project" value="UniProtKB-KW"/>
</dbReference>
<evidence type="ECO:0000313" key="9">
    <source>
        <dbReference type="Proteomes" id="UP000199513"/>
    </source>
</evidence>